<name>Q97KM6_CLOAB</name>
<reference evidence="2 3" key="1">
    <citation type="journal article" date="2001" name="J. Bacteriol.">
        <title>Genome sequence and comparative analysis of the solvent-producing bacterium Clostridium acetobutylicum.</title>
        <authorList>
            <person name="Nolling J."/>
            <person name="Breton G."/>
            <person name="Omelchenko M.V."/>
            <person name="Makarova K.S."/>
            <person name="Zeng Q."/>
            <person name="Gibson R."/>
            <person name="Lee H.M."/>
            <person name="Dubois J."/>
            <person name="Qiu D."/>
            <person name="Hitti J."/>
            <person name="Wolf Y.I."/>
            <person name="Tatusov R.L."/>
            <person name="Sabathe F."/>
            <person name="Doucette-Stamm L."/>
            <person name="Soucaille P."/>
            <person name="Daly M.J."/>
            <person name="Bennett G.N."/>
            <person name="Koonin E.V."/>
            <person name="Smith D.R."/>
        </authorList>
    </citation>
    <scope>NUCLEOTIDE SEQUENCE [LARGE SCALE GENOMIC DNA]</scope>
    <source>
        <strain evidence="3">ATCC 824 / DSM 792 / JCM 1419 / LMG 5710 / VKM B-1787</strain>
    </source>
</reference>
<dbReference type="STRING" id="272562.CA_C0891"/>
<dbReference type="GeneID" id="45000477"/>
<dbReference type="PIR" id="H97009">
    <property type="entry name" value="H97009"/>
</dbReference>
<proteinExistence type="predicted"/>
<evidence type="ECO:0000313" key="3">
    <source>
        <dbReference type="Proteomes" id="UP000000814"/>
    </source>
</evidence>
<dbReference type="Proteomes" id="UP000000814">
    <property type="component" value="Chromosome"/>
</dbReference>
<keyword evidence="1" id="KW-0812">Transmembrane</keyword>
<dbReference type="RefSeq" id="WP_010964209.1">
    <property type="nucleotide sequence ID" value="NC_003030.1"/>
</dbReference>
<organism evidence="2 3">
    <name type="scientific">Clostridium acetobutylicum (strain ATCC 824 / DSM 792 / JCM 1419 / IAM 19013 / LMG 5710 / NBRC 13948 / NRRL B-527 / VKM B-1787 / 2291 / W)</name>
    <dbReference type="NCBI Taxonomy" id="272562"/>
    <lineage>
        <taxon>Bacteria</taxon>
        <taxon>Bacillati</taxon>
        <taxon>Bacillota</taxon>
        <taxon>Clostridia</taxon>
        <taxon>Eubacteriales</taxon>
        <taxon>Clostridiaceae</taxon>
        <taxon>Clostridium</taxon>
    </lineage>
</organism>
<keyword evidence="3" id="KW-1185">Reference proteome</keyword>
<dbReference type="KEGG" id="cac:CA_C0891"/>
<accession>Q97KM6</accession>
<dbReference type="AlphaFoldDB" id="Q97KM6"/>
<keyword evidence="1" id="KW-0472">Membrane</keyword>
<dbReference type="EMBL" id="AE001437">
    <property type="protein sequence ID" value="AAK78867.1"/>
    <property type="molecule type" value="Genomic_DNA"/>
</dbReference>
<sequence length="50" mass="6137">MDTIRKENTTKNYYWFSLGYYYFSSVGFFAYQKIINFLSNEFYNLNCVEC</sequence>
<feature type="transmembrane region" description="Helical" evidence="1">
    <location>
        <begin position="12"/>
        <end position="31"/>
    </location>
</feature>
<protein>
    <submittedName>
        <fullName evidence="2">Uncharacterized protein</fullName>
    </submittedName>
</protein>
<gene>
    <name evidence="2" type="ordered locus">CA_C0891</name>
</gene>
<dbReference type="HOGENOM" id="CLU_3116135_0_0_9"/>
<evidence type="ECO:0000256" key="1">
    <source>
        <dbReference type="SAM" id="Phobius"/>
    </source>
</evidence>
<keyword evidence="1" id="KW-1133">Transmembrane helix</keyword>
<evidence type="ECO:0000313" key="2">
    <source>
        <dbReference type="EMBL" id="AAK78867.1"/>
    </source>
</evidence>